<reference evidence="9 10" key="1">
    <citation type="submission" date="2010-12" db="EMBL/GenBank/DDBJ databases">
        <authorList>
            <person name="Muzny D."/>
            <person name="Qin X."/>
            <person name="Deng J."/>
            <person name="Jiang H."/>
            <person name="Liu Y."/>
            <person name="Qu J."/>
            <person name="Song X.-Z."/>
            <person name="Zhang L."/>
            <person name="Thornton R."/>
            <person name="Coyle M."/>
            <person name="Francisco L."/>
            <person name="Jackson L."/>
            <person name="Javaid M."/>
            <person name="Korchina V."/>
            <person name="Kovar C."/>
            <person name="Mata R."/>
            <person name="Mathew T."/>
            <person name="Ngo R."/>
            <person name="Nguyen L."/>
            <person name="Nguyen N."/>
            <person name="Okwuonu G."/>
            <person name="Ongeri F."/>
            <person name="Pham C."/>
            <person name="Simmons D."/>
            <person name="Wilczek-Boney K."/>
            <person name="Hale W."/>
            <person name="Jakkamsetti A."/>
            <person name="Pham P."/>
            <person name="Ruth R."/>
            <person name="San Lucas F."/>
            <person name="Warren J."/>
            <person name="Zhang J."/>
            <person name="Zhao Z."/>
            <person name="Zhou C."/>
            <person name="Zhu D."/>
            <person name="Lee S."/>
            <person name="Bess C."/>
            <person name="Blankenburg K."/>
            <person name="Forbes L."/>
            <person name="Fu Q."/>
            <person name="Gubbala S."/>
            <person name="Hirani K."/>
            <person name="Jayaseelan J.C."/>
            <person name="Lara F."/>
            <person name="Munidasa M."/>
            <person name="Palculict T."/>
            <person name="Patil S."/>
            <person name="Pu L.-L."/>
            <person name="Saada N."/>
            <person name="Tang L."/>
            <person name="Weissenberger G."/>
            <person name="Zhu Y."/>
            <person name="Hemphill L."/>
            <person name="Shang Y."/>
            <person name="Youmans B."/>
            <person name="Ayvaz T."/>
            <person name="Ross M."/>
            <person name="Santibanez J."/>
            <person name="Aqrawi P."/>
            <person name="Gross S."/>
            <person name="Joshi V."/>
            <person name="Fowler G."/>
            <person name="Nazareth L."/>
            <person name="Reid J."/>
            <person name="Worley K."/>
            <person name="Petrosino J."/>
            <person name="Highlander S."/>
            <person name="Gibbs R."/>
        </authorList>
    </citation>
    <scope>NUCLEOTIDE SEQUENCE [LARGE SCALE GENOMIC DNA]</scope>
    <source>
        <strain evidence="9 10">ATCC 51599</strain>
    </source>
</reference>
<comment type="caution">
    <text evidence="9">The sequence shown here is derived from an EMBL/GenBank/DDBJ whole genome shotgun (WGS) entry which is preliminary data.</text>
</comment>
<proteinExistence type="predicted"/>
<dbReference type="PRINTS" id="PR00607">
    <property type="entry name" value="CYTCHROMECIE"/>
</dbReference>
<dbReference type="EMBL" id="AEQP01000022">
    <property type="protein sequence ID" value="EFV93944.1"/>
    <property type="molecule type" value="Genomic_DNA"/>
</dbReference>
<keyword evidence="4" id="KW-0249">Electron transport</keyword>
<dbReference type="InterPro" id="IPR009056">
    <property type="entry name" value="Cyt_c-like_dom"/>
</dbReference>
<dbReference type="Pfam" id="PF13442">
    <property type="entry name" value="Cytochrome_CBB3"/>
    <property type="match status" value="1"/>
</dbReference>
<dbReference type="PANTHER" id="PTHR40942">
    <property type="match status" value="1"/>
</dbReference>
<dbReference type="InterPro" id="IPR036909">
    <property type="entry name" value="Cyt_c-like_dom_sf"/>
</dbReference>
<evidence type="ECO:0000256" key="4">
    <source>
        <dbReference type="ARBA" id="ARBA00022982"/>
    </source>
</evidence>
<evidence type="ECO:0000256" key="7">
    <source>
        <dbReference type="SAM" id="Phobius"/>
    </source>
</evidence>
<dbReference type="RefSeq" id="WP_005674439.1">
    <property type="nucleotide sequence ID" value="NZ_CP146288.1"/>
</dbReference>
<evidence type="ECO:0000256" key="5">
    <source>
        <dbReference type="ARBA" id="ARBA00023004"/>
    </source>
</evidence>
<evidence type="ECO:0000256" key="2">
    <source>
        <dbReference type="ARBA" id="ARBA00022617"/>
    </source>
</evidence>
<dbReference type="SUPFAM" id="SSF46626">
    <property type="entry name" value="Cytochrome c"/>
    <property type="match status" value="1"/>
</dbReference>
<feature type="domain" description="Cytochrome c" evidence="8">
    <location>
        <begin position="80"/>
        <end position="159"/>
    </location>
</feature>
<dbReference type="PROSITE" id="PS51007">
    <property type="entry name" value="CYTC"/>
    <property type="match status" value="1"/>
</dbReference>
<dbReference type="PANTHER" id="PTHR40942:SF4">
    <property type="entry name" value="CYTOCHROME C5"/>
    <property type="match status" value="1"/>
</dbReference>
<organism evidence="9 10">
    <name type="scientific">Lautropia mirabilis ATCC 51599</name>
    <dbReference type="NCBI Taxonomy" id="887898"/>
    <lineage>
        <taxon>Bacteria</taxon>
        <taxon>Pseudomonadati</taxon>
        <taxon>Pseudomonadota</taxon>
        <taxon>Betaproteobacteria</taxon>
        <taxon>Burkholderiales</taxon>
        <taxon>Burkholderiaceae</taxon>
        <taxon>Lautropia</taxon>
    </lineage>
</organism>
<sequence length="176" mass="18472">MANNTPAGKQTGEKMRFFKSNTQLVVVVTTALVLPVVIISAMIGASGSRPRATDDMSSEVIEARIRPVAGFELQEMKKGGPARTGEEVFKGVCTGCHTAGVSGAPKFGDKAAWAPRIAQGLDTLLQSATKGKNAMPPQAGGEYSDQEVANAVVYMANEGGANFEAPKLEEKKEGDE</sequence>
<accession>E7RZF0</accession>
<evidence type="ECO:0000313" key="10">
    <source>
        <dbReference type="Proteomes" id="UP000011021"/>
    </source>
</evidence>
<keyword evidence="5 6" id="KW-0408">Iron</keyword>
<keyword evidence="2 6" id="KW-0349">Heme</keyword>
<keyword evidence="7" id="KW-0812">Transmembrane</keyword>
<evidence type="ECO:0000256" key="6">
    <source>
        <dbReference type="PROSITE-ProRule" id="PRU00433"/>
    </source>
</evidence>
<dbReference type="AlphaFoldDB" id="E7RZF0"/>
<dbReference type="InterPro" id="IPR002323">
    <property type="entry name" value="Cyt_CIE"/>
</dbReference>
<dbReference type="Proteomes" id="UP000011021">
    <property type="component" value="Unassembled WGS sequence"/>
</dbReference>
<dbReference type="HOGENOM" id="CLU_082349_1_1_4"/>
<dbReference type="Gene3D" id="1.10.760.10">
    <property type="entry name" value="Cytochrome c-like domain"/>
    <property type="match status" value="1"/>
</dbReference>
<name>E7RZF0_9BURK</name>
<dbReference type="GO" id="GO:0009055">
    <property type="term" value="F:electron transfer activity"/>
    <property type="evidence" value="ECO:0007669"/>
    <property type="project" value="InterPro"/>
</dbReference>
<dbReference type="eggNOG" id="COG3245">
    <property type="taxonomic scope" value="Bacteria"/>
</dbReference>
<evidence type="ECO:0000256" key="3">
    <source>
        <dbReference type="ARBA" id="ARBA00022723"/>
    </source>
</evidence>
<keyword evidence="3 6" id="KW-0479">Metal-binding</keyword>
<keyword evidence="1" id="KW-0813">Transport</keyword>
<evidence type="ECO:0000313" key="9">
    <source>
        <dbReference type="EMBL" id="EFV93944.1"/>
    </source>
</evidence>
<keyword evidence="7" id="KW-0472">Membrane</keyword>
<protein>
    <submittedName>
        <fullName evidence="9">Cytochrome C</fullName>
    </submittedName>
</protein>
<feature type="transmembrane region" description="Helical" evidence="7">
    <location>
        <begin position="24"/>
        <end position="45"/>
    </location>
</feature>
<evidence type="ECO:0000256" key="1">
    <source>
        <dbReference type="ARBA" id="ARBA00022448"/>
    </source>
</evidence>
<gene>
    <name evidence="9" type="ORF">HMPREF0551_2059</name>
</gene>
<evidence type="ECO:0000259" key="8">
    <source>
        <dbReference type="PROSITE" id="PS51007"/>
    </source>
</evidence>
<dbReference type="GO" id="GO:0005506">
    <property type="term" value="F:iron ion binding"/>
    <property type="evidence" value="ECO:0007669"/>
    <property type="project" value="InterPro"/>
</dbReference>
<dbReference type="GO" id="GO:0020037">
    <property type="term" value="F:heme binding"/>
    <property type="evidence" value="ECO:0007669"/>
    <property type="project" value="InterPro"/>
</dbReference>
<keyword evidence="10" id="KW-1185">Reference proteome</keyword>
<dbReference type="STRING" id="887898.HMPREF0551_2059"/>
<keyword evidence="7" id="KW-1133">Transmembrane helix</keyword>